<reference evidence="2" key="2">
    <citation type="submission" date="2021-04" db="EMBL/GenBank/DDBJ databases">
        <authorList>
            <person name="Gilroy R."/>
        </authorList>
    </citation>
    <scope>NUCLEOTIDE SEQUENCE</scope>
    <source>
        <strain evidence="2">B5_2728</strain>
    </source>
</reference>
<feature type="chain" id="PRO_5039542542" description="Lipoprotein" evidence="1">
    <location>
        <begin position="19"/>
        <end position="221"/>
    </location>
</feature>
<evidence type="ECO:0000313" key="3">
    <source>
        <dbReference type="Proteomes" id="UP000713596"/>
    </source>
</evidence>
<dbReference type="AlphaFoldDB" id="A0A948T2X8"/>
<keyword evidence="1" id="KW-0732">Signal</keyword>
<name>A0A948T2X8_9FIRM</name>
<dbReference type="Proteomes" id="UP000713596">
    <property type="component" value="Unassembled WGS sequence"/>
</dbReference>
<dbReference type="EMBL" id="JAHLFP010000060">
    <property type="protein sequence ID" value="MBU3806607.1"/>
    <property type="molecule type" value="Genomic_DNA"/>
</dbReference>
<organism evidence="2 3">
    <name type="scientific">Candidatus Allofournierella pullistercoris</name>
    <dbReference type="NCBI Taxonomy" id="2838597"/>
    <lineage>
        <taxon>Bacteria</taxon>
        <taxon>Bacillati</taxon>
        <taxon>Bacillota</taxon>
        <taxon>Clostridia</taxon>
        <taxon>Eubacteriales</taxon>
        <taxon>Oscillospiraceae</taxon>
        <taxon>Allofournierella</taxon>
    </lineage>
</organism>
<proteinExistence type="predicted"/>
<gene>
    <name evidence="2" type="ORF">H9882_06930</name>
</gene>
<feature type="signal peptide" evidence="1">
    <location>
        <begin position="1"/>
        <end position="18"/>
    </location>
</feature>
<reference evidence="2" key="1">
    <citation type="journal article" date="2021" name="PeerJ">
        <title>Extensive microbial diversity within the chicken gut microbiome revealed by metagenomics and culture.</title>
        <authorList>
            <person name="Gilroy R."/>
            <person name="Ravi A."/>
            <person name="Getino M."/>
            <person name="Pursley I."/>
            <person name="Horton D.L."/>
            <person name="Alikhan N.F."/>
            <person name="Baker D."/>
            <person name="Gharbi K."/>
            <person name="Hall N."/>
            <person name="Watson M."/>
            <person name="Adriaenssens E.M."/>
            <person name="Foster-Nyarko E."/>
            <person name="Jarju S."/>
            <person name="Secka A."/>
            <person name="Antonio M."/>
            <person name="Oren A."/>
            <person name="Chaudhuri R.R."/>
            <person name="La Ragione R."/>
            <person name="Hildebrand F."/>
            <person name="Pallen M.J."/>
        </authorList>
    </citation>
    <scope>NUCLEOTIDE SEQUENCE</scope>
    <source>
        <strain evidence="2">B5_2728</strain>
    </source>
</reference>
<accession>A0A948T2X8</accession>
<evidence type="ECO:0000313" key="2">
    <source>
        <dbReference type="EMBL" id="MBU3806607.1"/>
    </source>
</evidence>
<dbReference type="PROSITE" id="PS51257">
    <property type="entry name" value="PROKAR_LIPOPROTEIN"/>
    <property type="match status" value="1"/>
</dbReference>
<sequence>MKKLSIALAALLAVSVLAGCSSNDTSSSMTSSSTASSVATSESTSASDSSSAAVVDAQLEAIMDKMLEDVELPMMMQPMPAAEGASPYTAITKETAESMTGVSFDSFAVGISADAAVTSQAHSVVLLRANSAEEAATLAQNVAEKANPAKWICVTAERTIVAYADDVVLLVMSANDYAEPMLNSFTAQMGADKVTVVENKENMGEMPSEDAMDDLPVAPAE</sequence>
<evidence type="ECO:0000256" key="1">
    <source>
        <dbReference type="SAM" id="SignalP"/>
    </source>
</evidence>
<comment type="caution">
    <text evidence="2">The sequence shown here is derived from an EMBL/GenBank/DDBJ whole genome shotgun (WGS) entry which is preliminary data.</text>
</comment>
<protein>
    <recommendedName>
        <fullName evidence="4">Lipoprotein</fullName>
    </recommendedName>
</protein>
<evidence type="ECO:0008006" key="4">
    <source>
        <dbReference type="Google" id="ProtNLM"/>
    </source>
</evidence>